<dbReference type="InterPro" id="IPR045004">
    <property type="entry name" value="ECH_dom"/>
</dbReference>
<sequence>MEAYRKAASRLSPKLSPSALSQLGNSMEQALTDAPSSVYSIPESVRHDSFVLPNKDGTTSHPFEEAGSEVKSNPGAAIRSIGNSRRVFLLNSSLSPVELDGLSYRIRALASNDAINSILVANPLEDAESNCDMSENTTCLSSFMEEGESPSRGAGGPWGKHLSNSMKTLLHENYGEGLAVPIVSSGYDARGIYESGMHKHLDQLERELMVPLISLSKAVRGSYDETINSSPSKVPLISIPNGLTSDSGYSLLLGSYVLATHSTSLKILNPLRGLAFDPVGLSYLLPRLGWEFGQTSREYSKACGVLLALTGYEANAEDMVATGLATHYIGSPYKLNILERGLSELNSYAGQALRPKPKTLHGREQDDAHDVNEEFRNVAVGNLIQHISEYDAAGADEYGCYLQDDLDEETGLFLKDKDPSITLAEERIQMYGEVFSEFVSWGATFQDALLEPTVEGIIARLEEIAATKAEFEDKSGCEEDVMVAEQAESLVSSMKQRSPLALRTMHRLLQQGAESDETLETCMEREKKSQMRLFAKEDGDFVRWAESGKGVGLAGMKSIASISKEKEETFSNWNHASVKEVTNDEVEEIVSDA</sequence>
<dbReference type="GO" id="GO:0003860">
    <property type="term" value="F:3-hydroxyisobutyryl-CoA hydrolase activity"/>
    <property type="evidence" value="ECO:0007669"/>
    <property type="project" value="UniProtKB-EC"/>
</dbReference>
<comment type="catalytic activity">
    <reaction evidence="1">
        <text>3-hydroxy-2-methylpropanoyl-CoA + H2O = 3-hydroxy-2-methylpropanoate + CoA + H(+)</text>
        <dbReference type="Rhea" id="RHEA:20888"/>
        <dbReference type="ChEBI" id="CHEBI:11805"/>
        <dbReference type="ChEBI" id="CHEBI:15377"/>
        <dbReference type="ChEBI" id="CHEBI:15378"/>
        <dbReference type="ChEBI" id="CHEBI:57287"/>
        <dbReference type="ChEBI" id="CHEBI:57340"/>
        <dbReference type="EC" id="3.1.2.4"/>
    </reaction>
</comment>
<feature type="domain" description="Enoyl-CoA hydratase/isomerase" evidence="5">
    <location>
        <begin position="184"/>
        <end position="355"/>
    </location>
</feature>
<dbReference type="EMBL" id="JATAAI010000010">
    <property type="protein sequence ID" value="KAK1742918.1"/>
    <property type="molecule type" value="Genomic_DNA"/>
</dbReference>
<dbReference type="InterPro" id="IPR029045">
    <property type="entry name" value="ClpP/crotonase-like_dom_sf"/>
</dbReference>
<reference evidence="6" key="1">
    <citation type="submission" date="2023-06" db="EMBL/GenBank/DDBJ databases">
        <title>Survivors Of The Sea: Transcriptome response of Skeletonema marinoi to long-term dormancy.</title>
        <authorList>
            <person name="Pinder M.I.M."/>
            <person name="Kourtchenko O."/>
            <person name="Robertson E.K."/>
            <person name="Larsson T."/>
            <person name="Maumus F."/>
            <person name="Osuna-Cruz C.M."/>
            <person name="Vancaester E."/>
            <person name="Stenow R."/>
            <person name="Vandepoele K."/>
            <person name="Ploug H."/>
            <person name="Bruchert V."/>
            <person name="Godhe A."/>
            <person name="Topel M."/>
        </authorList>
    </citation>
    <scope>NUCLEOTIDE SEQUENCE</scope>
    <source>
        <strain evidence="6">R05AC</strain>
    </source>
</reference>
<evidence type="ECO:0000313" key="6">
    <source>
        <dbReference type="EMBL" id="KAK1742918.1"/>
    </source>
</evidence>
<evidence type="ECO:0000256" key="2">
    <source>
        <dbReference type="ARBA" id="ARBA00011915"/>
    </source>
</evidence>
<dbReference type="GO" id="GO:0006574">
    <property type="term" value="P:L-valine catabolic process"/>
    <property type="evidence" value="ECO:0007669"/>
    <property type="project" value="TreeGrafter"/>
</dbReference>
<dbReference type="EC" id="3.1.2.4" evidence="2"/>
<gene>
    <name evidence="6" type="ORF">QTG54_006515</name>
</gene>
<comment type="caution">
    <text evidence="6">The sequence shown here is derived from an EMBL/GenBank/DDBJ whole genome shotgun (WGS) entry which is preliminary data.</text>
</comment>
<evidence type="ECO:0000256" key="3">
    <source>
        <dbReference type="ARBA" id="ARBA00022801"/>
    </source>
</evidence>
<dbReference type="InterPro" id="IPR032259">
    <property type="entry name" value="HIBYL-CoA-H"/>
</dbReference>
<keyword evidence="3 6" id="KW-0378">Hydrolase</keyword>
<proteinExistence type="predicted"/>
<evidence type="ECO:0000256" key="4">
    <source>
        <dbReference type="SAM" id="MobiDB-lite"/>
    </source>
</evidence>
<evidence type="ECO:0000313" key="7">
    <source>
        <dbReference type="Proteomes" id="UP001224775"/>
    </source>
</evidence>
<dbReference type="SUPFAM" id="SSF52096">
    <property type="entry name" value="ClpP/crotonase"/>
    <property type="match status" value="1"/>
</dbReference>
<dbReference type="PANTHER" id="PTHR43176">
    <property type="entry name" value="3-HYDROXYISOBUTYRYL-COA HYDROLASE-RELATED"/>
    <property type="match status" value="1"/>
</dbReference>
<protein>
    <recommendedName>
        <fullName evidence="2">3-hydroxyisobutyryl-CoA hydrolase</fullName>
        <ecNumber evidence="2">3.1.2.4</ecNumber>
    </recommendedName>
</protein>
<name>A0AAD9DEN8_9STRA</name>
<feature type="region of interest" description="Disordered" evidence="4">
    <location>
        <begin position="1"/>
        <end position="20"/>
    </location>
</feature>
<dbReference type="AlphaFoldDB" id="A0AAD9DEN8"/>
<dbReference type="PANTHER" id="PTHR43176:SF3">
    <property type="entry name" value="3-HYDROXYISOBUTYRYL-COA HYDROLASE, MITOCHONDRIAL"/>
    <property type="match status" value="1"/>
</dbReference>
<evidence type="ECO:0000256" key="1">
    <source>
        <dbReference type="ARBA" id="ARBA00001709"/>
    </source>
</evidence>
<accession>A0AAD9DEN8</accession>
<keyword evidence="7" id="KW-1185">Reference proteome</keyword>
<dbReference type="Proteomes" id="UP001224775">
    <property type="component" value="Unassembled WGS sequence"/>
</dbReference>
<dbReference type="Gene3D" id="3.90.226.10">
    <property type="entry name" value="2-enoyl-CoA Hydratase, Chain A, domain 1"/>
    <property type="match status" value="1"/>
</dbReference>
<dbReference type="Pfam" id="PF16113">
    <property type="entry name" value="ECH_2"/>
    <property type="match status" value="1"/>
</dbReference>
<evidence type="ECO:0000259" key="5">
    <source>
        <dbReference type="Pfam" id="PF16113"/>
    </source>
</evidence>
<organism evidence="6 7">
    <name type="scientific">Skeletonema marinoi</name>
    <dbReference type="NCBI Taxonomy" id="267567"/>
    <lineage>
        <taxon>Eukaryota</taxon>
        <taxon>Sar</taxon>
        <taxon>Stramenopiles</taxon>
        <taxon>Ochrophyta</taxon>
        <taxon>Bacillariophyta</taxon>
        <taxon>Coscinodiscophyceae</taxon>
        <taxon>Thalassiosirophycidae</taxon>
        <taxon>Thalassiosirales</taxon>
        <taxon>Skeletonemataceae</taxon>
        <taxon>Skeletonema</taxon>
        <taxon>Skeletonema marinoi-dohrnii complex</taxon>
    </lineage>
</organism>